<dbReference type="RefSeq" id="WP_188214862.1">
    <property type="nucleotide sequence ID" value="NZ_BAABGH010000004.1"/>
</dbReference>
<evidence type="ECO:0000313" key="2">
    <source>
        <dbReference type="Proteomes" id="UP000602057"/>
    </source>
</evidence>
<reference evidence="1" key="2">
    <citation type="submission" date="2020-09" db="EMBL/GenBank/DDBJ databases">
        <authorList>
            <person name="Wu Z."/>
        </authorList>
    </citation>
    <scope>NUCLEOTIDE SEQUENCE</scope>
    <source>
        <strain evidence="1">SC17</strain>
    </source>
</reference>
<dbReference type="EMBL" id="JACVXC010000001">
    <property type="protein sequence ID" value="MBD0834387.1"/>
    <property type="molecule type" value="Genomic_DNA"/>
</dbReference>
<name>A0A8J6QCJ7_9FLAO</name>
<evidence type="ECO:0000313" key="1">
    <source>
        <dbReference type="EMBL" id="MBD0834387.1"/>
    </source>
</evidence>
<dbReference type="Proteomes" id="UP000602057">
    <property type="component" value="Unassembled WGS sequence"/>
</dbReference>
<sequence length="369" mass="42874">MKLQIYIMLLLGGLTVCSCNYNEPELFPSNAEVDRVYTQLDTENPIAMNIYETYNSGVLFEYDRILDFAFIAASKNETLIWDEIEIPQMKNIYSDTLGVVLPENEEAYKLHTQNAVAFIDSTLFRFFKPNSIISELMPYKVLLSDGVFCPRLLQGDIGNVLIESESRQRSSAIYDQRAIYNKHSIVFSVNPDVIGNSVQKYTRDNFYIMLSRIMDMHGLYGKIPPTFFDGKDEYYNKDIEMVYREELGLGEEKRVDVIEKDWFFSKGFVDATYFYTNFGLRTYNQYYDEDNNRLPAPIRHTKAIRPGYEFISGRRKDVRSYINEMIHRNANELNAFPENIKANIVLLRDELMSWGVDIVGINPALETLN</sequence>
<gene>
    <name evidence="1" type="ORF">ICJ84_02940</name>
</gene>
<dbReference type="AlphaFoldDB" id="A0A8J6QCJ7"/>
<accession>A0A8J6QCJ7</accession>
<organism evidence="1 2">
    <name type="scientific">Aestuariibaculum suncheonense</name>
    <dbReference type="NCBI Taxonomy" id="1028745"/>
    <lineage>
        <taxon>Bacteria</taxon>
        <taxon>Pseudomonadati</taxon>
        <taxon>Bacteroidota</taxon>
        <taxon>Flavobacteriia</taxon>
        <taxon>Flavobacteriales</taxon>
        <taxon>Flavobacteriaceae</taxon>
    </lineage>
</organism>
<dbReference type="PROSITE" id="PS51257">
    <property type="entry name" value="PROKAR_LIPOPROTEIN"/>
    <property type="match status" value="1"/>
</dbReference>
<proteinExistence type="predicted"/>
<protein>
    <submittedName>
        <fullName evidence="1">Uncharacterized protein</fullName>
    </submittedName>
</protein>
<reference evidence="1" key="1">
    <citation type="journal article" date="2013" name="Int. J. Syst. Evol. Microbiol.">
        <title>Aestuariibaculum suncheonense gen. nov., sp. nov., a marine bacterium of the family Flavobacteriaceae isolated from a tidal flat and emended descriptions of the genera Gaetbulibacter and Tamlana.</title>
        <authorList>
            <person name="Jeong S.H."/>
            <person name="Park M.S."/>
            <person name="Jin H.M."/>
            <person name="Lee K."/>
            <person name="Park W."/>
            <person name="Jeon C.O."/>
        </authorList>
    </citation>
    <scope>NUCLEOTIDE SEQUENCE</scope>
    <source>
        <strain evidence="1">SC17</strain>
    </source>
</reference>
<keyword evidence="2" id="KW-1185">Reference proteome</keyword>
<comment type="caution">
    <text evidence="1">The sequence shown here is derived from an EMBL/GenBank/DDBJ whole genome shotgun (WGS) entry which is preliminary data.</text>
</comment>